<dbReference type="PANTHER" id="PTHR33112">
    <property type="entry name" value="DOMAIN PROTEIN, PUTATIVE-RELATED"/>
    <property type="match status" value="1"/>
</dbReference>
<organism evidence="3 4">
    <name type="scientific">Polyplosphaeria fusca</name>
    <dbReference type="NCBI Taxonomy" id="682080"/>
    <lineage>
        <taxon>Eukaryota</taxon>
        <taxon>Fungi</taxon>
        <taxon>Dikarya</taxon>
        <taxon>Ascomycota</taxon>
        <taxon>Pezizomycotina</taxon>
        <taxon>Dothideomycetes</taxon>
        <taxon>Pleosporomycetidae</taxon>
        <taxon>Pleosporales</taxon>
        <taxon>Tetraplosphaeriaceae</taxon>
        <taxon>Polyplosphaeria</taxon>
    </lineage>
</organism>
<evidence type="ECO:0000313" key="4">
    <source>
        <dbReference type="Proteomes" id="UP000799444"/>
    </source>
</evidence>
<dbReference type="Pfam" id="PF06985">
    <property type="entry name" value="HET"/>
    <property type="match status" value="1"/>
</dbReference>
<gene>
    <name evidence="3" type="ORF">EJ04DRAFT_161282</name>
</gene>
<keyword evidence="4" id="KW-1185">Reference proteome</keyword>
<feature type="region of interest" description="Disordered" evidence="1">
    <location>
        <begin position="1"/>
        <end position="48"/>
    </location>
</feature>
<dbReference type="OrthoDB" id="5428863at2759"/>
<accession>A0A9P4RBY0</accession>
<evidence type="ECO:0000259" key="2">
    <source>
        <dbReference type="Pfam" id="PF06985"/>
    </source>
</evidence>
<dbReference type="InterPro" id="IPR010730">
    <property type="entry name" value="HET"/>
</dbReference>
<sequence length="998" mass="113069">MDSHNHPSSASSKDSQLGQRHPESSHPRYPTIPITLSPGLWHPPEPIHDQYSHLESYGMWRPNRKRDKGQGSSDYDFDSVGSMRAQNPPAIDSDVFSPPQPPPQHLYPHLPYVEKLGRDGAKQGDAPIQAFAASKEFDPSPGALEKEENCSLERKNRLDSLHCSTTSASAFMISRNTCSSVPRKFKSYMPSVIRSRISRSNYSTIHPTHDAFEMEFSPDNITSAHFPLNYNANTLPDGAVRSYGELSTPNSFPTYYHKSIGRRDEHSEQTQSTSSGLVGLLNGSQRFPRHLKPFVPYIEKTEDNEKRNPSRLNKIPPTSEQIHVESIRNWITTCAFSHRHIHHCPPPANPIAASYRPTWLINVVDACIIPGSDASSQYVALSYVWGSKSSTCNNKSNLALLQQPRGLEDQCIDLPRTIRDAMGLVRDLGERWLWVDRFCLVQDDHVSKQSELNSMNLVYSNALFTIVAAQNEDASCSLFGARPLNTNVQVSGLDSISAQTKDGAESETDHQVILRQADHLMGTKWYSRGWTFQEYFFSRRRIVFHNNTVNWECQRASWHEVQSLIGELPPGSQHFSNSNHPKEQYISNLDSTSWPDMRRYSRLVSLYNLRQLTYPEDVLDAFSGILSHLSSTTYVDGFISGLPRFCFDAALLWQPWTPLIRRKSARQPESDVCLPSWSWVGWAGTLNSEAWRSAASYLDEPYEDDAQAETEKLTSATETCPVPGCNAELGVEYCRGRLARHGHRIYSKHPTTKNPHSKEKTQLIAHESREPAGKVRKCSWKTFSTVSWRCSNSPNDKGCPVGPCSFHSDGEEPSIEKLPEGWSYKINQLGNRSYFHKSDPLQEFHYPIPLAVQDESRWLSRRFRYLHAQTRHAHFQLGEVSDSHTSRCAVVYLLHDGRFAGVLRLNARLQEVANSWLSNKTVDLVEISAGSVEKHAAEKKSFDEWYELEHLGVNDLYEFYNVLWVDWAIGVAYRKAHGRVLKTVWEAVATEAIDLALG</sequence>
<proteinExistence type="predicted"/>
<protein>
    <submittedName>
        <fullName evidence="3">HET-domain-containing protein</fullName>
    </submittedName>
</protein>
<feature type="domain" description="Heterokaryon incompatibility" evidence="2">
    <location>
        <begin position="378"/>
        <end position="534"/>
    </location>
</feature>
<evidence type="ECO:0000313" key="3">
    <source>
        <dbReference type="EMBL" id="KAF2740587.1"/>
    </source>
</evidence>
<evidence type="ECO:0000256" key="1">
    <source>
        <dbReference type="SAM" id="MobiDB-lite"/>
    </source>
</evidence>
<name>A0A9P4RBY0_9PLEO</name>
<reference evidence="3" key="1">
    <citation type="journal article" date="2020" name="Stud. Mycol.">
        <title>101 Dothideomycetes genomes: a test case for predicting lifestyles and emergence of pathogens.</title>
        <authorList>
            <person name="Haridas S."/>
            <person name="Albert R."/>
            <person name="Binder M."/>
            <person name="Bloem J."/>
            <person name="Labutti K."/>
            <person name="Salamov A."/>
            <person name="Andreopoulos B."/>
            <person name="Baker S."/>
            <person name="Barry K."/>
            <person name="Bills G."/>
            <person name="Bluhm B."/>
            <person name="Cannon C."/>
            <person name="Castanera R."/>
            <person name="Culley D."/>
            <person name="Daum C."/>
            <person name="Ezra D."/>
            <person name="Gonzalez J."/>
            <person name="Henrissat B."/>
            <person name="Kuo A."/>
            <person name="Liang C."/>
            <person name="Lipzen A."/>
            <person name="Lutzoni F."/>
            <person name="Magnuson J."/>
            <person name="Mondo S."/>
            <person name="Nolan M."/>
            <person name="Ohm R."/>
            <person name="Pangilinan J."/>
            <person name="Park H.-J."/>
            <person name="Ramirez L."/>
            <person name="Alfaro M."/>
            <person name="Sun H."/>
            <person name="Tritt A."/>
            <person name="Yoshinaga Y."/>
            <person name="Zwiers L.-H."/>
            <person name="Turgeon B."/>
            <person name="Goodwin S."/>
            <person name="Spatafora J."/>
            <person name="Crous P."/>
            <person name="Grigoriev I."/>
        </authorList>
    </citation>
    <scope>NUCLEOTIDE SEQUENCE</scope>
    <source>
        <strain evidence="3">CBS 125425</strain>
    </source>
</reference>
<feature type="region of interest" description="Disordered" evidence="1">
    <location>
        <begin position="62"/>
        <end position="85"/>
    </location>
</feature>
<dbReference type="EMBL" id="ML996099">
    <property type="protein sequence ID" value="KAF2740587.1"/>
    <property type="molecule type" value="Genomic_DNA"/>
</dbReference>
<dbReference type="PANTHER" id="PTHR33112:SF12">
    <property type="entry name" value="HETEROKARYON INCOMPATIBILITY DOMAIN-CONTAINING PROTEIN"/>
    <property type="match status" value="1"/>
</dbReference>
<feature type="compositionally biased region" description="Polar residues" evidence="1">
    <location>
        <begin position="1"/>
        <end position="18"/>
    </location>
</feature>
<comment type="caution">
    <text evidence="3">The sequence shown here is derived from an EMBL/GenBank/DDBJ whole genome shotgun (WGS) entry which is preliminary data.</text>
</comment>
<dbReference type="AlphaFoldDB" id="A0A9P4RBY0"/>
<dbReference type="Proteomes" id="UP000799444">
    <property type="component" value="Unassembled WGS sequence"/>
</dbReference>